<feature type="domain" description="HNH nuclease" evidence="2">
    <location>
        <begin position="321"/>
        <end position="372"/>
    </location>
</feature>
<evidence type="ECO:0000259" key="2">
    <source>
        <dbReference type="SMART" id="SM00507"/>
    </source>
</evidence>
<dbReference type="InterPro" id="IPR003870">
    <property type="entry name" value="DUF222"/>
</dbReference>
<dbReference type="RefSeq" id="WP_163700114.1">
    <property type="nucleotide sequence ID" value="NZ_AP022595.1"/>
</dbReference>
<proteinExistence type="predicted"/>
<organism evidence="3 4">
    <name type="scientific">Mycolicibacterium sarraceniae</name>
    <dbReference type="NCBI Taxonomy" id="1534348"/>
    <lineage>
        <taxon>Bacteria</taxon>
        <taxon>Bacillati</taxon>
        <taxon>Actinomycetota</taxon>
        <taxon>Actinomycetes</taxon>
        <taxon>Mycobacteriales</taxon>
        <taxon>Mycobacteriaceae</taxon>
        <taxon>Mycolicibacterium</taxon>
    </lineage>
</organism>
<feature type="compositionally biased region" description="Basic and acidic residues" evidence="1">
    <location>
        <begin position="452"/>
        <end position="464"/>
    </location>
</feature>
<reference evidence="3 4" key="1">
    <citation type="journal article" date="2019" name="Emerg. Microbes Infect.">
        <title>Comprehensive subspecies identification of 175 nontuberculous mycobacteria species based on 7547 genomic profiles.</title>
        <authorList>
            <person name="Matsumoto Y."/>
            <person name="Kinjo T."/>
            <person name="Motooka D."/>
            <person name="Nabeya D."/>
            <person name="Jung N."/>
            <person name="Uechi K."/>
            <person name="Horii T."/>
            <person name="Iida T."/>
            <person name="Fujita J."/>
            <person name="Nakamura S."/>
        </authorList>
    </citation>
    <scope>NUCLEOTIDE SEQUENCE [LARGE SCALE GENOMIC DNA]</scope>
    <source>
        <strain evidence="3 4">JCM 30395</strain>
    </source>
</reference>
<gene>
    <name evidence="3" type="ORF">MSAR_43230</name>
</gene>
<evidence type="ECO:0000313" key="4">
    <source>
        <dbReference type="Proteomes" id="UP000466445"/>
    </source>
</evidence>
<feature type="compositionally biased region" description="Basic residues" evidence="1">
    <location>
        <begin position="437"/>
        <end position="447"/>
    </location>
</feature>
<dbReference type="Proteomes" id="UP000466445">
    <property type="component" value="Chromosome"/>
</dbReference>
<feature type="compositionally biased region" description="Pro residues" evidence="1">
    <location>
        <begin position="472"/>
        <end position="484"/>
    </location>
</feature>
<dbReference type="EMBL" id="AP022595">
    <property type="protein sequence ID" value="BBY61187.1"/>
    <property type="molecule type" value="Genomic_DNA"/>
</dbReference>
<dbReference type="AlphaFoldDB" id="A0A7I7SW04"/>
<dbReference type="SMART" id="SM00507">
    <property type="entry name" value="HNHc"/>
    <property type="match status" value="1"/>
</dbReference>
<dbReference type="KEGG" id="msar:MSAR_43230"/>
<dbReference type="CDD" id="cd00085">
    <property type="entry name" value="HNHc"/>
    <property type="match status" value="1"/>
</dbReference>
<name>A0A7I7SW04_9MYCO</name>
<dbReference type="Pfam" id="PF02720">
    <property type="entry name" value="DUF222"/>
    <property type="match status" value="1"/>
</dbReference>
<feature type="region of interest" description="Disordered" evidence="1">
    <location>
        <begin position="418"/>
        <end position="484"/>
    </location>
</feature>
<sequence length="484" mass="52768">MFDHWPGEYTETPETAESVGLFERLTSISRLENRAAAIRLRLIADIFEDRRAALGEREDWAVDTWRAVGAEVAAALRVSLGMANSYMNYALAMLRLPAAAAVFEAGDIDFLTFKTIVYRTHLITDAETMAGVDAELAAVVARWPSMTPKKLATEIDGVVVQRDPDAVRRIQERGKQCDVTFWENSEGYVEITAVLTVVDGAAVEKRINTMAKSVCDTDPRTMGQRRSAALGALGTGEERLACQCGESDCVAATKPTGSVVIHVVADQATLNGTSNKPAYVLDTGTVISAELLAELKAKARQRPVVIPVDDASEYGYHPSRALADFVRSRDLTCRAPGCAKPARVCDIDHTVPWPYGATHASNLKLLCRDHHILKTFWGWKDQQLQDGTVMWTIPDDGTYVTTPGSILLFPALMTPTGPAATPPPLDHRCGDRSAMMPRRRTTRRQNRAHAIAGERARNRADRTPPARAAAGPAPPASNDDPPPF</sequence>
<evidence type="ECO:0000256" key="1">
    <source>
        <dbReference type="SAM" id="MobiDB-lite"/>
    </source>
</evidence>
<evidence type="ECO:0000313" key="3">
    <source>
        <dbReference type="EMBL" id="BBY61187.1"/>
    </source>
</evidence>
<protein>
    <recommendedName>
        <fullName evidence="2">HNH nuclease domain-containing protein</fullName>
    </recommendedName>
</protein>
<accession>A0A7I7SW04</accession>
<dbReference type="InterPro" id="IPR003615">
    <property type="entry name" value="HNH_nuc"/>
</dbReference>
<keyword evidence="4" id="KW-1185">Reference proteome</keyword>